<dbReference type="EMBL" id="CM055763">
    <property type="protein sequence ID" value="KAJ7985534.1"/>
    <property type="molecule type" value="Genomic_DNA"/>
</dbReference>
<proteinExistence type="predicted"/>
<protein>
    <submittedName>
        <fullName evidence="1">Uncharacterized protein</fullName>
    </submittedName>
</protein>
<evidence type="ECO:0000313" key="1">
    <source>
        <dbReference type="EMBL" id="KAJ7985534.1"/>
    </source>
</evidence>
<dbReference type="Proteomes" id="UP001157502">
    <property type="component" value="Chromosome 36"/>
</dbReference>
<gene>
    <name evidence="1" type="ORF">DPEC_G00353050</name>
</gene>
<accession>A0ACC2F2E7</accession>
<organism evidence="1 2">
    <name type="scientific">Dallia pectoralis</name>
    <name type="common">Alaska blackfish</name>
    <dbReference type="NCBI Taxonomy" id="75939"/>
    <lineage>
        <taxon>Eukaryota</taxon>
        <taxon>Metazoa</taxon>
        <taxon>Chordata</taxon>
        <taxon>Craniata</taxon>
        <taxon>Vertebrata</taxon>
        <taxon>Euteleostomi</taxon>
        <taxon>Actinopterygii</taxon>
        <taxon>Neopterygii</taxon>
        <taxon>Teleostei</taxon>
        <taxon>Protacanthopterygii</taxon>
        <taxon>Esociformes</taxon>
        <taxon>Umbridae</taxon>
        <taxon>Dallia</taxon>
    </lineage>
</organism>
<evidence type="ECO:0000313" key="2">
    <source>
        <dbReference type="Proteomes" id="UP001157502"/>
    </source>
</evidence>
<name>A0ACC2F2E7_DALPE</name>
<keyword evidence="2" id="KW-1185">Reference proteome</keyword>
<sequence length="98" mass="10863">MRGFCPSAPSQHLMPGLYTVGPVRHKWSRLSTSDTLPSDKEPPVLVLICRFSSCPLDSLNTPPTVPFESPYHMWPFSLPVSTCLCHLSTPPAPEDKQD</sequence>
<reference evidence="1" key="1">
    <citation type="submission" date="2021-05" db="EMBL/GenBank/DDBJ databases">
        <authorList>
            <person name="Pan Q."/>
            <person name="Jouanno E."/>
            <person name="Zahm M."/>
            <person name="Klopp C."/>
            <person name="Cabau C."/>
            <person name="Louis A."/>
            <person name="Berthelot C."/>
            <person name="Parey E."/>
            <person name="Roest Crollius H."/>
            <person name="Montfort J."/>
            <person name="Robinson-Rechavi M."/>
            <person name="Bouchez O."/>
            <person name="Lampietro C."/>
            <person name="Lopez Roques C."/>
            <person name="Donnadieu C."/>
            <person name="Postlethwait J."/>
            <person name="Bobe J."/>
            <person name="Dillon D."/>
            <person name="Chandos A."/>
            <person name="von Hippel F."/>
            <person name="Guiguen Y."/>
        </authorList>
    </citation>
    <scope>NUCLEOTIDE SEQUENCE</scope>
    <source>
        <strain evidence="1">YG-Jan2019</strain>
    </source>
</reference>
<comment type="caution">
    <text evidence="1">The sequence shown here is derived from an EMBL/GenBank/DDBJ whole genome shotgun (WGS) entry which is preliminary data.</text>
</comment>